<accession>A0AAW1UG06</accession>
<feature type="region of interest" description="Disordered" evidence="1">
    <location>
        <begin position="156"/>
        <end position="194"/>
    </location>
</feature>
<protein>
    <submittedName>
        <fullName evidence="2">Uncharacterized protein</fullName>
    </submittedName>
</protein>
<feature type="compositionally biased region" description="Polar residues" evidence="1">
    <location>
        <begin position="185"/>
        <end position="194"/>
    </location>
</feature>
<name>A0AAW1UG06_9CUCU</name>
<comment type="caution">
    <text evidence="2">The sequence shown here is derived from an EMBL/GenBank/DDBJ whole genome shotgun (WGS) entry which is preliminary data.</text>
</comment>
<evidence type="ECO:0000313" key="2">
    <source>
        <dbReference type="EMBL" id="KAK9882522.1"/>
    </source>
</evidence>
<organism evidence="2 3">
    <name type="scientific">Henosepilachna vigintioctopunctata</name>
    <dbReference type="NCBI Taxonomy" id="420089"/>
    <lineage>
        <taxon>Eukaryota</taxon>
        <taxon>Metazoa</taxon>
        <taxon>Ecdysozoa</taxon>
        <taxon>Arthropoda</taxon>
        <taxon>Hexapoda</taxon>
        <taxon>Insecta</taxon>
        <taxon>Pterygota</taxon>
        <taxon>Neoptera</taxon>
        <taxon>Endopterygota</taxon>
        <taxon>Coleoptera</taxon>
        <taxon>Polyphaga</taxon>
        <taxon>Cucujiformia</taxon>
        <taxon>Coccinelloidea</taxon>
        <taxon>Coccinellidae</taxon>
        <taxon>Epilachninae</taxon>
        <taxon>Epilachnini</taxon>
        <taxon>Henosepilachna</taxon>
    </lineage>
</organism>
<reference evidence="2 3" key="1">
    <citation type="submission" date="2023-03" db="EMBL/GenBank/DDBJ databases">
        <title>Genome insight into feeding habits of ladybird beetles.</title>
        <authorList>
            <person name="Li H.-S."/>
            <person name="Huang Y.-H."/>
            <person name="Pang H."/>
        </authorList>
    </citation>
    <scope>NUCLEOTIDE SEQUENCE [LARGE SCALE GENOMIC DNA]</scope>
    <source>
        <strain evidence="2">SYSU_2023b</strain>
        <tissue evidence="2">Whole body</tissue>
    </source>
</reference>
<feature type="compositionally biased region" description="Basic residues" evidence="1">
    <location>
        <begin position="156"/>
        <end position="170"/>
    </location>
</feature>
<proteinExistence type="predicted"/>
<gene>
    <name evidence="2" type="ORF">WA026_021869</name>
</gene>
<dbReference type="AlphaFoldDB" id="A0AAW1UG06"/>
<sequence length="194" mass="23041">MNTAKQENTPFFPDFLTFGRELNTSSMISREKEQTVRTVGDADPAEIGPEEINIQTMRLRKLRETFDEYARGTHTIAGERLGHFEERERHRGPSFRAEECQRCRKTNEHRRILLRGSQYLLELRQKRPPTEWMKGNDDNFCSSCDRRGVQSRHCRCPNQQRRQRHKRPRCSKQQVKPQHDKRVEQSTVQSIDTM</sequence>
<evidence type="ECO:0000256" key="1">
    <source>
        <dbReference type="SAM" id="MobiDB-lite"/>
    </source>
</evidence>
<evidence type="ECO:0000313" key="3">
    <source>
        <dbReference type="Proteomes" id="UP001431783"/>
    </source>
</evidence>
<dbReference type="Proteomes" id="UP001431783">
    <property type="component" value="Unassembled WGS sequence"/>
</dbReference>
<dbReference type="EMBL" id="JARQZJ010000077">
    <property type="protein sequence ID" value="KAK9882522.1"/>
    <property type="molecule type" value="Genomic_DNA"/>
</dbReference>
<keyword evidence="3" id="KW-1185">Reference proteome</keyword>